<dbReference type="RefSeq" id="WP_377101148.1">
    <property type="nucleotide sequence ID" value="NZ_JBHTHU010000018.1"/>
</dbReference>
<name>A0ABW2YZK4_9SPHI</name>
<dbReference type="EMBL" id="JBHTHU010000018">
    <property type="protein sequence ID" value="MFD0751200.1"/>
    <property type="molecule type" value="Genomic_DNA"/>
</dbReference>
<dbReference type="InterPro" id="IPR004026">
    <property type="entry name" value="Ada_DNA_repair_Zn-bd"/>
</dbReference>
<gene>
    <name evidence="3" type="ORF">ACFQZS_13700</name>
</gene>
<keyword evidence="1" id="KW-0010">Activator</keyword>
<comment type="caution">
    <text evidence="3">The sequence shown here is derived from an EMBL/GenBank/DDBJ whole genome shotgun (WGS) entry which is preliminary data.</text>
</comment>
<dbReference type="Gene3D" id="3.40.10.10">
    <property type="entry name" value="DNA Methylphosphotriester Repair Domain"/>
    <property type="match status" value="1"/>
</dbReference>
<evidence type="ECO:0000313" key="3">
    <source>
        <dbReference type="EMBL" id="MFD0751200.1"/>
    </source>
</evidence>
<evidence type="ECO:0000313" key="4">
    <source>
        <dbReference type="Proteomes" id="UP001596958"/>
    </source>
</evidence>
<organism evidence="3 4">
    <name type="scientific">Mucilaginibacter calamicampi</name>
    <dbReference type="NCBI Taxonomy" id="1302352"/>
    <lineage>
        <taxon>Bacteria</taxon>
        <taxon>Pseudomonadati</taxon>
        <taxon>Bacteroidota</taxon>
        <taxon>Sphingobacteriia</taxon>
        <taxon>Sphingobacteriales</taxon>
        <taxon>Sphingobacteriaceae</taxon>
        <taxon>Mucilaginibacter</taxon>
    </lineage>
</organism>
<keyword evidence="4" id="KW-1185">Reference proteome</keyword>
<feature type="domain" description="Ada DNA repair metal-binding" evidence="2">
    <location>
        <begin position="32"/>
        <end position="77"/>
    </location>
</feature>
<sequence length="90" mass="10215">MQINHIDLGNRPFIRSHNLYRLIAAGKIKLGGNKKLKIYGTLKCGSGRRMKLENRVFFKNEEEALANGYRPCGNCMPADYKLCKKNNGTI</sequence>
<dbReference type="InterPro" id="IPR035451">
    <property type="entry name" value="Ada-like_dom_sf"/>
</dbReference>
<evidence type="ECO:0000256" key="1">
    <source>
        <dbReference type="ARBA" id="ARBA00023159"/>
    </source>
</evidence>
<dbReference type="SUPFAM" id="SSF57884">
    <property type="entry name" value="Ada DNA repair protein, N-terminal domain (N-Ada 10)"/>
    <property type="match status" value="1"/>
</dbReference>
<dbReference type="Pfam" id="PF02805">
    <property type="entry name" value="Ada_Zn_binding"/>
    <property type="match status" value="1"/>
</dbReference>
<proteinExistence type="predicted"/>
<evidence type="ECO:0000259" key="2">
    <source>
        <dbReference type="Pfam" id="PF02805"/>
    </source>
</evidence>
<accession>A0ABW2YZK4</accession>
<reference evidence="4" key="1">
    <citation type="journal article" date="2019" name="Int. J. Syst. Evol. Microbiol.">
        <title>The Global Catalogue of Microorganisms (GCM) 10K type strain sequencing project: providing services to taxonomists for standard genome sequencing and annotation.</title>
        <authorList>
            <consortium name="The Broad Institute Genomics Platform"/>
            <consortium name="The Broad Institute Genome Sequencing Center for Infectious Disease"/>
            <person name="Wu L."/>
            <person name="Ma J."/>
        </authorList>
    </citation>
    <scope>NUCLEOTIDE SEQUENCE [LARGE SCALE GENOMIC DNA]</scope>
    <source>
        <strain evidence="4">CCUG 63418</strain>
    </source>
</reference>
<protein>
    <submittedName>
        <fullName evidence="3">Ada metal-binding domain-containing protein</fullName>
    </submittedName>
</protein>
<dbReference type="Proteomes" id="UP001596958">
    <property type="component" value="Unassembled WGS sequence"/>
</dbReference>